<protein>
    <submittedName>
        <fullName evidence="1">Uncharacterized protein</fullName>
    </submittedName>
</protein>
<sequence>MYSFLDPRVLNDRKAGGLSEEKKKKIKSRKEPTFRKCLQKNNIFLVIVFGELLEKSAVIISTEASEMCAGNFQ</sequence>
<accession>A0A0G3C9E4</accession>
<proteinExistence type="predicted"/>
<name>A0A0G3C9E4_METBA</name>
<evidence type="ECO:0000313" key="2">
    <source>
        <dbReference type="Proteomes" id="UP000035331"/>
    </source>
</evidence>
<dbReference type="Proteomes" id="UP000035331">
    <property type="component" value="Chromosome"/>
</dbReference>
<dbReference type="AlphaFoldDB" id="A0A0G3C9E4"/>
<organism evidence="1 2">
    <name type="scientific">Methanosarcina barkeri CM1</name>
    <dbReference type="NCBI Taxonomy" id="796385"/>
    <lineage>
        <taxon>Archaea</taxon>
        <taxon>Methanobacteriati</taxon>
        <taxon>Methanobacteriota</taxon>
        <taxon>Stenosarchaea group</taxon>
        <taxon>Methanomicrobia</taxon>
        <taxon>Methanosarcinales</taxon>
        <taxon>Methanosarcinaceae</taxon>
        <taxon>Methanosarcina</taxon>
    </lineage>
</organism>
<gene>
    <name evidence="1" type="ORF">MCM1_0188</name>
</gene>
<evidence type="ECO:0000313" key="1">
    <source>
        <dbReference type="EMBL" id="AKJ37305.1"/>
    </source>
</evidence>
<reference evidence="1 2" key="2">
    <citation type="journal article" date="2015" name="Stand. Genomic Sci.">
        <title>The complete genome sequence of the rumen methanogen Methanosarcina barkeri CM1.</title>
        <authorList>
            <person name="Lambie S.C."/>
            <person name="Kelly W.J."/>
            <person name="Leahy S.C."/>
            <person name="Li D."/>
            <person name="Reilly K."/>
            <person name="McAllister T.A."/>
            <person name="Valle E.R."/>
            <person name="Attwood G.T."/>
            <person name="Altermann E."/>
        </authorList>
    </citation>
    <scope>NUCLEOTIDE SEQUENCE [LARGE SCALE GENOMIC DNA]</scope>
    <source>
        <strain evidence="1 2">CM1</strain>
    </source>
</reference>
<dbReference type="EMBL" id="CP008746">
    <property type="protein sequence ID" value="AKJ37305.1"/>
    <property type="molecule type" value="Genomic_DNA"/>
</dbReference>
<dbReference type="PATRIC" id="fig|796385.3.peg.227"/>
<reference evidence="2" key="1">
    <citation type="submission" date="2014-06" db="EMBL/GenBank/DDBJ databases">
        <title>The complete genome sequence of Methanosarcina barkeri CM1.</title>
        <authorList>
            <consortium name="Pastoral Greenhouse Gas Research Consortium"/>
            <person name="Lambie S.C."/>
            <person name="Leahy S.C."/>
            <person name="Kelly W.J."/>
            <person name="Li D."/>
            <person name="Reilly K."/>
            <person name="Attwood G.T."/>
            <person name="Altermann E."/>
        </authorList>
    </citation>
    <scope>NUCLEOTIDE SEQUENCE [LARGE SCALE GENOMIC DNA]</scope>
    <source>
        <strain evidence="2">CM1</strain>
    </source>
</reference>